<dbReference type="PROSITE" id="PS50853">
    <property type="entry name" value="FN3"/>
    <property type="match status" value="1"/>
</dbReference>
<gene>
    <name evidence="3" type="ORF">AKAME5_000078000</name>
</gene>
<dbReference type="AlphaFoldDB" id="A0AAD3M2H1"/>
<dbReference type="EMBL" id="BRZM01000002">
    <property type="protein sequence ID" value="GLD46420.1"/>
    <property type="molecule type" value="Genomic_DNA"/>
</dbReference>
<evidence type="ECO:0000256" key="1">
    <source>
        <dbReference type="ARBA" id="ARBA00022737"/>
    </source>
</evidence>
<dbReference type="FunFam" id="2.60.40.10:FF:001932">
    <property type="entry name" value="Neural cell adhesion molecule 1a"/>
    <property type="match status" value="1"/>
</dbReference>
<dbReference type="PANTHER" id="PTHR13817">
    <property type="entry name" value="TITIN"/>
    <property type="match status" value="1"/>
</dbReference>
<dbReference type="InterPro" id="IPR003961">
    <property type="entry name" value="FN3_dom"/>
</dbReference>
<feature type="domain" description="Fibronectin type-III" evidence="2">
    <location>
        <begin position="38"/>
        <end position="135"/>
    </location>
</feature>
<dbReference type="InterPro" id="IPR050964">
    <property type="entry name" value="Striated_Muscle_Regulatory"/>
</dbReference>
<dbReference type="SUPFAM" id="SSF49265">
    <property type="entry name" value="Fibronectin type III"/>
    <property type="match status" value="1"/>
</dbReference>
<dbReference type="SMART" id="SM00060">
    <property type="entry name" value="FN3"/>
    <property type="match status" value="1"/>
</dbReference>
<comment type="caution">
    <text evidence="3">The sequence shown here is derived from an EMBL/GenBank/DDBJ whole genome shotgun (WGS) entry which is preliminary data.</text>
</comment>
<sequence>MSNQGLQAHYPATQQSLLRRTEQIMRSLKENNTSASGEPSAPKLEVKVQNRGNSLKVNWIKQDDGGSPIKHYLVRYKAKHTSHWKPEIRLPNGSEYVVLSGLDWNTEYEIHVVAENQQGKSEPGILSFRTAIEPTTIPATLGCRCVTYSLAALLLSMLTVHWLS</sequence>
<evidence type="ECO:0000259" key="2">
    <source>
        <dbReference type="PROSITE" id="PS50853"/>
    </source>
</evidence>
<dbReference type="Pfam" id="PF00041">
    <property type="entry name" value="fn3"/>
    <property type="match status" value="1"/>
</dbReference>
<keyword evidence="1" id="KW-0677">Repeat</keyword>
<reference evidence="3" key="1">
    <citation type="submission" date="2022-08" db="EMBL/GenBank/DDBJ databases">
        <title>Genome sequencing of akame (Lates japonicus).</title>
        <authorList>
            <person name="Hashiguchi Y."/>
            <person name="Takahashi H."/>
        </authorList>
    </citation>
    <scope>NUCLEOTIDE SEQUENCE</scope>
    <source>
        <strain evidence="3">Kochi</strain>
    </source>
</reference>
<organism evidence="3 4">
    <name type="scientific">Lates japonicus</name>
    <name type="common">Japanese lates</name>
    <dbReference type="NCBI Taxonomy" id="270547"/>
    <lineage>
        <taxon>Eukaryota</taxon>
        <taxon>Metazoa</taxon>
        <taxon>Chordata</taxon>
        <taxon>Craniata</taxon>
        <taxon>Vertebrata</taxon>
        <taxon>Euteleostomi</taxon>
        <taxon>Actinopterygii</taxon>
        <taxon>Neopterygii</taxon>
        <taxon>Teleostei</taxon>
        <taxon>Neoteleostei</taxon>
        <taxon>Acanthomorphata</taxon>
        <taxon>Carangaria</taxon>
        <taxon>Carangaria incertae sedis</taxon>
        <taxon>Centropomidae</taxon>
        <taxon>Lates</taxon>
    </lineage>
</organism>
<name>A0AAD3M2H1_LATJO</name>
<evidence type="ECO:0000313" key="4">
    <source>
        <dbReference type="Proteomes" id="UP001279410"/>
    </source>
</evidence>
<dbReference type="Proteomes" id="UP001279410">
    <property type="component" value="Unassembled WGS sequence"/>
</dbReference>
<dbReference type="InterPro" id="IPR036116">
    <property type="entry name" value="FN3_sf"/>
</dbReference>
<dbReference type="CDD" id="cd00063">
    <property type="entry name" value="FN3"/>
    <property type="match status" value="1"/>
</dbReference>
<evidence type="ECO:0000313" key="3">
    <source>
        <dbReference type="EMBL" id="GLD46420.1"/>
    </source>
</evidence>
<dbReference type="PANTHER" id="PTHR13817:SF96">
    <property type="entry name" value="NEURAL CELL ADHESION MOLECULE 1"/>
    <property type="match status" value="1"/>
</dbReference>
<keyword evidence="4" id="KW-1185">Reference proteome</keyword>
<protein>
    <submittedName>
        <fullName evidence="3">Neural cell adhesion molecule 1-like isoform X11</fullName>
    </submittedName>
</protein>
<proteinExistence type="predicted"/>
<accession>A0AAD3M2H1</accession>
<dbReference type="Gene3D" id="2.60.40.10">
    <property type="entry name" value="Immunoglobulins"/>
    <property type="match status" value="1"/>
</dbReference>
<dbReference type="InterPro" id="IPR013783">
    <property type="entry name" value="Ig-like_fold"/>
</dbReference>